<keyword evidence="1" id="KW-0812">Transmembrane</keyword>
<reference evidence="2 3" key="1">
    <citation type="submission" date="2019-03" db="EMBL/GenBank/DDBJ databases">
        <title>The genome sequence of Candidatus Serratia symbiotica strain IS.</title>
        <authorList>
            <person name="Nikoh N."/>
            <person name="Koga R."/>
            <person name="Oshima K."/>
            <person name="Hattori M."/>
            <person name="Fukatsu T."/>
        </authorList>
    </citation>
    <scope>NUCLEOTIDE SEQUENCE [LARGE SCALE GENOMIC DNA]</scope>
    <source>
        <strain evidence="2 3">IS</strain>
    </source>
</reference>
<feature type="transmembrane region" description="Helical" evidence="1">
    <location>
        <begin position="72"/>
        <end position="93"/>
    </location>
</feature>
<dbReference type="EMBL" id="AP019531">
    <property type="protein sequence ID" value="BBI91792.1"/>
    <property type="molecule type" value="Genomic_DNA"/>
</dbReference>
<gene>
    <name evidence="2" type="primary">ybjJ</name>
    <name evidence="2" type="ORF">SSYIS1_11580</name>
</gene>
<keyword evidence="1" id="KW-0472">Membrane</keyword>
<dbReference type="Proteomes" id="UP000324392">
    <property type="component" value="Chromosome"/>
</dbReference>
<evidence type="ECO:0000313" key="3">
    <source>
        <dbReference type="Proteomes" id="UP000324392"/>
    </source>
</evidence>
<proteinExistence type="predicted"/>
<name>A0A455VFM6_9GAMM</name>
<protein>
    <submittedName>
        <fullName evidence="2">Transporter protein</fullName>
    </submittedName>
</protein>
<keyword evidence="1" id="KW-1133">Transmembrane helix</keyword>
<evidence type="ECO:0000313" key="2">
    <source>
        <dbReference type="EMBL" id="BBI91792.1"/>
    </source>
</evidence>
<accession>A0A455VFM6</accession>
<organism evidence="2 3">
    <name type="scientific">Serratia symbiotica</name>
    <dbReference type="NCBI Taxonomy" id="138074"/>
    <lineage>
        <taxon>Bacteria</taxon>
        <taxon>Pseudomonadati</taxon>
        <taxon>Pseudomonadota</taxon>
        <taxon>Gammaproteobacteria</taxon>
        <taxon>Enterobacterales</taxon>
        <taxon>Yersiniaceae</taxon>
        <taxon>Serratia</taxon>
    </lineage>
</organism>
<dbReference type="AlphaFoldDB" id="A0A455VFM6"/>
<evidence type="ECO:0000256" key="1">
    <source>
        <dbReference type="SAM" id="Phobius"/>
    </source>
</evidence>
<sequence>MNSEYSRSSSDSHTSGFYVAVWTLLVPFDKIHIGIGNTSLGLLLCIGVGSMLGMPPTGKWDCRSVVLRASPALIGFIQSGGSFTCIVTLLLAVTDSNRAVIR</sequence>
<feature type="transmembrane region" description="Helical" evidence="1">
    <location>
        <begin position="35"/>
        <end position="52"/>
    </location>
</feature>